<feature type="region of interest" description="Disordered" evidence="1">
    <location>
        <begin position="1"/>
        <end position="61"/>
    </location>
</feature>
<dbReference type="AlphaFoldDB" id="A0A6C0IG66"/>
<protein>
    <submittedName>
        <fullName evidence="2">Uncharacterized protein</fullName>
    </submittedName>
</protein>
<feature type="compositionally biased region" description="Basic residues" evidence="1">
    <location>
        <begin position="117"/>
        <end position="127"/>
    </location>
</feature>
<sequence length="147" mass="17098">MSTKKRKAITTPGTPETPRIPSIPQQGLPSTVQRRIRLIQQENPQKKLRHRSTQYPHHNNKAIYSTNLYNITNNHGRNYTIAHTRKKPRYTSPLTLSPVNSPNHTVSPTRQTNNRKPTPKNKNKSHAVHNKYMNLIRAYEQTHVRKN</sequence>
<organism evidence="2">
    <name type="scientific">viral metagenome</name>
    <dbReference type="NCBI Taxonomy" id="1070528"/>
    <lineage>
        <taxon>unclassified sequences</taxon>
        <taxon>metagenomes</taxon>
        <taxon>organismal metagenomes</taxon>
    </lineage>
</organism>
<evidence type="ECO:0000313" key="2">
    <source>
        <dbReference type="EMBL" id="QHT92221.1"/>
    </source>
</evidence>
<proteinExistence type="predicted"/>
<feature type="compositionally biased region" description="Polar residues" evidence="1">
    <location>
        <begin position="92"/>
        <end position="111"/>
    </location>
</feature>
<name>A0A6C0IG66_9ZZZZ</name>
<dbReference type="EMBL" id="MN740182">
    <property type="protein sequence ID" value="QHT92221.1"/>
    <property type="molecule type" value="Genomic_DNA"/>
</dbReference>
<reference evidence="2" key="1">
    <citation type="journal article" date="2020" name="Nature">
        <title>Giant virus diversity and host interactions through global metagenomics.</title>
        <authorList>
            <person name="Schulz F."/>
            <person name="Roux S."/>
            <person name="Paez-Espino D."/>
            <person name="Jungbluth S."/>
            <person name="Walsh D.A."/>
            <person name="Denef V.J."/>
            <person name="McMahon K.D."/>
            <person name="Konstantinidis K.T."/>
            <person name="Eloe-Fadrosh E.A."/>
            <person name="Kyrpides N.C."/>
            <person name="Woyke T."/>
        </authorList>
    </citation>
    <scope>NUCLEOTIDE SEQUENCE</scope>
    <source>
        <strain evidence="2">GVMAG-M-3300023184-88</strain>
    </source>
</reference>
<feature type="region of interest" description="Disordered" evidence="1">
    <location>
        <begin position="89"/>
        <end position="127"/>
    </location>
</feature>
<accession>A0A6C0IG66</accession>
<feature type="compositionally biased region" description="Polar residues" evidence="1">
    <location>
        <begin position="23"/>
        <end position="33"/>
    </location>
</feature>
<evidence type="ECO:0000256" key="1">
    <source>
        <dbReference type="SAM" id="MobiDB-lite"/>
    </source>
</evidence>